<evidence type="ECO:0000259" key="2">
    <source>
        <dbReference type="PROSITE" id="PS51462"/>
    </source>
</evidence>
<feature type="compositionally biased region" description="Polar residues" evidence="1">
    <location>
        <begin position="1"/>
        <end position="10"/>
    </location>
</feature>
<protein>
    <submittedName>
        <fullName evidence="3">Putative 8-oxo-dGTP diphosphatase NUDT15</fullName>
    </submittedName>
</protein>
<dbReference type="PANTHER" id="PTHR16099:SF5">
    <property type="entry name" value="NUCLEOTIDE TRIPHOSPHATE DIPHOSPHATASE NUDT15"/>
    <property type="match status" value="1"/>
</dbReference>
<reference evidence="3 4" key="1">
    <citation type="journal article" date="2017" name="PLoS Biol.">
        <title>The sea cucumber genome provides insights into morphological evolution and visceral regeneration.</title>
        <authorList>
            <person name="Zhang X."/>
            <person name="Sun L."/>
            <person name="Yuan J."/>
            <person name="Sun Y."/>
            <person name="Gao Y."/>
            <person name="Zhang L."/>
            <person name="Li S."/>
            <person name="Dai H."/>
            <person name="Hamel J.F."/>
            <person name="Liu C."/>
            <person name="Yu Y."/>
            <person name="Liu S."/>
            <person name="Lin W."/>
            <person name="Guo K."/>
            <person name="Jin S."/>
            <person name="Xu P."/>
            <person name="Storey K.B."/>
            <person name="Huan P."/>
            <person name="Zhang T."/>
            <person name="Zhou Y."/>
            <person name="Zhang J."/>
            <person name="Lin C."/>
            <person name="Li X."/>
            <person name="Xing L."/>
            <person name="Huo D."/>
            <person name="Sun M."/>
            <person name="Wang L."/>
            <person name="Mercier A."/>
            <person name="Li F."/>
            <person name="Yang H."/>
            <person name="Xiang J."/>
        </authorList>
    </citation>
    <scope>NUCLEOTIDE SEQUENCE [LARGE SCALE GENOMIC DNA]</scope>
    <source>
        <strain evidence="3">Shaxun</strain>
        <tissue evidence="3">Muscle</tissue>
    </source>
</reference>
<dbReference type="GO" id="GO:0006203">
    <property type="term" value="P:dGTP catabolic process"/>
    <property type="evidence" value="ECO:0007669"/>
    <property type="project" value="TreeGrafter"/>
</dbReference>
<dbReference type="PROSITE" id="PS51462">
    <property type="entry name" value="NUDIX"/>
    <property type="match status" value="1"/>
</dbReference>
<proteinExistence type="predicted"/>
<dbReference type="InterPro" id="IPR000086">
    <property type="entry name" value="NUDIX_hydrolase_dom"/>
</dbReference>
<dbReference type="CDD" id="cd04678">
    <property type="entry name" value="NUDIX_MTH2_Nudt15"/>
    <property type="match status" value="1"/>
</dbReference>
<evidence type="ECO:0000313" key="3">
    <source>
        <dbReference type="EMBL" id="PIK42199.1"/>
    </source>
</evidence>
<dbReference type="EMBL" id="MRZV01000952">
    <property type="protein sequence ID" value="PIK42199.1"/>
    <property type="molecule type" value="Genomic_DNA"/>
</dbReference>
<dbReference type="STRING" id="307972.A0A2G8K2L8"/>
<dbReference type="Proteomes" id="UP000230750">
    <property type="component" value="Unassembled WGS sequence"/>
</dbReference>
<evidence type="ECO:0000313" key="4">
    <source>
        <dbReference type="Proteomes" id="UP000230750"/>
    </source>
</evidence>
<comment type="caution">
    <text evidence="3">The sequence shown here is derived from an EMBL/GenBank/DDBJ whole genome shotgun (WGS) entry which is preliminary data.</text>
</comment>
<name>A0A2G8K2L8_STIJA</name>
<feature type="region of interest" description="Disordered" evidence="1">
    <location>
        <begin position="1"/>
        <end position="24"/>
    </location>
</feature>
<keyword evidence="4" id="KW-1185">Reference proteome</keyword>
<dbReference type="OrthoDB" id="447842at2759"/>
<dbReference type="SUPFAM" id="SSF55811">
    <property type="entry name" value="Nudix"/>
    <property type="match status" value="1"/>
</dbReference>
<feature type="domain" description="Nudix hydrolase" evidence="2">
    <location>
        <begin position="25"/>
        <end position="163"/>
    </location>
</feature>
<accession>A0A2G8K2L8</accession>
<dbReference type="Gene3D" id="3.90.79.10">
    <property type="entry name" value="Nucleoside Triphosphate Pyrophosphohydrolase"/>
    <property type="match status" value="1"/>
</dbReference>
<dbReference type="InterPro" id="IPR015797">
    <property type="entry name" value="NUDIX_hydrolase-like_dom_sf"/>
</dbReference>
<dbReference type="PANTHER" id="PTHR16099">
    <property type="entry name" value="8-OXO-DGTP DIPHOSPHATES NUDT15"/>
    <property type="match status" value="1"/>
</dbReference>
<sequence>MESSSSNTHAGLNKRPKLEDAEDKFPRPGVGVGVFVTSQSIPSAYYLGREKIVLDQDSMPCQVAILNLESWEECGRRETMEETGLKLKEVSFAHVNNAVNRPTKYHYVTIFMKGEVDSSYKEEPENTEPDKCEGWQWTKWEDIPSPEKLFWSLRFTLAEGFNLFKP</sequence>
<dbReference type="AlphaFoldDB" id="A0A2G8K2L8"/>
<dbReference type="FunFam" id="3.90.79.10:FF:000060">
    <property type="entry name" value="Nudix hydrolase 1"/>
    <property type="match status" value="1"/>
</dbReference>
<gene>
    <name evidence="3" type="ORF">BSL78_20946</name>
</gene>
<dbReference type="GO" id="GO:0035539">
    <property type="term" value="F:8-oxo-7,8-dihydrodeoxyguanosine triphosphate pyrophosphatase activity"/>
    <property type="evidence" value="ECO:0007669"/>
    <property type="project" value="TreeGrafter"/>
</dbReference>
<organism evidence="3 4">
    <name type="scientific">Stichopus japonicus</name>
    <name type="common">Sea cucumber</name>
    <dbReference type="NCBI Taxonomy" id="307972"/>
    <lineage>
        <taxon>Eukaryota</taxon>
        <taxon>Metazoa</taxon>
        <taxon>Echinodermata</taxon>
        <taxon>Eleutherozoa</taxon>
        <taxon>Echinozoa</taxon>
        <taxon>Holothuroidea</taxon>
        <taxon>Aspidochirotacea</taxon>
        <taxon>Aspidochirotida</taxon>
        <taxon>Stichopodidae</taxon>
        <taxon>Apostichopus</taxon>
    </lineage>
</organism>
<evidence type="ECO:0000256" key="1">
    <source>
        <dbReference type="SAM" id="MobiDB-lite"/>
    </source>
</evidence>
<dbReference type="GO" id="GO:0005829">
    <property type="term" value="C:cytosol"/>
    <property type="evidence" value="ECO:0007669"/>
    <property type="project" value="TreeGrafter"/>
</dbReference>
<dbReference type="Pfam" id="PF00293">
    <property type="entry name" value="NUDIX"/>
    <property type="match status" value="1"/>
</dbReference>